<evidence type="ECO:0000313" key="2">
    <source>
        <dbReference type="EMBL" id="RMZ74402.1"/>
    </source>
</evidence>
<evidence type="ECO:0000313" key="3">
    <source>
        <dbReference type="Proteomes" id="UP000265663"/>
    </source>
</evidence>
<proteinExistence type="predicted"/>
<dbReference type="GO" id="GO:0016787">
    <property type="term" value="F:hydrolase activity"/>
    <property type="evidence" value="ECO:0007669"/>
    <property type="project" value="InterPro"/>
</dbReference>
<dbReference type="Gene3D" id="3.60.21.10">
    <property type="match status" value="1"/>
</dbReference>
<dbReference type="SUPFAM" id="SSF56300">
    <property type="entry name" value="Metallo-dependent phosphatases"/>
    <property type="match status" value="1"/>
</dbReference>
<gene>
    <name evidence="2" type="ORF">GMOD_00003434</name>
</gene>
<dbReference type="PANTHER" id="PTHR12905">
    <property type="entry name" value="METALLOPHOSPHOESTERASE"/>
    <property type="match status" value="1"/>
</dbReference>
<dbReference type="InterPro" id="IPR004843">
    <property type="entry name" value="Calcineurin-like_PHP"/>
</dbReference>
<accession>A0A3M7MIZ8</accession>
<dbReference type="InterPro" id="IPR051693">
    <property type="entry name" value="UPF0046_metallophosphoest"/>
</dbReference>
<reference evidence="2 3" key="1">
    <citation type="journal article" date="2014" name="PLoS ONE">
        <title>De novo Genome Assembly of the Fungal Plant Pathogen Pyrenophora semeniperda.</title>
        <authorList>
            <person name="Soliai M.M."/>
            <person name="Meyer S.E."/>
            <person name="Udall J.A."/>
            <person name="Elzinga D.E."/>
            <person name="Hermansen R.A."/>
            <person name="Bodily P.M."/>
            <person name="Hart A.A."/>
            <person name="Coleman C.E."/>
        </authorList>
    </citation>
    <scope>NUCLEOTIDE SEQUENCE [LARGE SCALE GENOMIC DNA]</scope>
    <source>
        <strain evidence="2 3">CCB06</strain>
        <tissue evidence="2">Mycelium</tissue>
    </source>
</reference>
<protein>
    <submittedName>
        <fullName evidence="2">Ser Thr phosphatase family</fullName>
    </submittedName>
</protein>
<dbReference type="EMBL" id="KE747844">
    <property type="protein sequence ID" value="RMZ74402.1"/>
    <property type="molecule type" value="Genomic_DNA"/>
</dbReference>
<dbReference type="Proteomes" id="UP000265663">
    <property type="component" value="Unassembled WGS sequence"/>
</dbReference>
<dbReference type="OrthoDB" id="630188at2759"/>
<dbReference type="PANTHER" id="PTHR12905:SF0">
    <property type="entry name" value="CALCINEURIN-LIKE PHOSPHOESTERASE DOMAIN-CONTAINING PROTEIN"/>
    <property type="match status" value="1"/>
</dbReference>
<keyword evidence="3" id="KW-1185">Reference proteome</keyword>
<dbReference type="InterPro" id="IPR029052">
    <property type="entry name" value="Metallo-depent_PP-like"/>
</dbReference>
<name>A0A3M7MIZ8_9PLEO</name>
<dbReference type="Pfam" id="PF00149">
    <property type="entry name" value="Metallophos"/>
    <property type="match status" value="1"/>
</dbReference>
<feature type="domain" description="Calcineurin-like phosphoesterase" evidence="1">
    <location>
        <begin position="16"/>
        <end position="99"/>
    </location>
</feature>
<evidence type="ECO:0000259" key="1">
    <source>
        <dbReference type="Pfam" id="PF00149"/>
    </source>
</evidence>
<organism evidence="2 3">
    <name type="scientific">Pyrenophora seminiperda CCB06</name>
    <dbReference type="NCBI Taxonomy" id="1302712"/>
    <lineage>
        <taxon>Eukaryota</taxon>
        <taxon>Fungi</taxon>
        <taxon>Dikarya</taxon>
        <taxon>Ascomycota</taxon>
        <taxon>Pezizomycotina</taxon>
        <taxon>Dothideomycetes</taxon>
        <taxon>Pleosporomycetidae</taxon>
        <taxon>Pleosporales</taxon>
        <taxon>Pleosporineae</taxon>
        <taxon>Pleosporaceae</taxon>
        <taxon>Pyrenophora</taxon>
    </lineage>
</organism>
<dbReference type="AlphaFoldDB" id="A0A3M7MIZ8"/>
<sequence length="161" mass="17970">MSTTSTSVTPARVKTRFLIISDTHSALPSPNVANNNVSFRPPLPKADVLLHCGDLTMIGHLDEYEKTLNMLENINADLKLVIAGNHDITLDEEYYVRKGLSMHRNAYDRDLPSKARNMWKGERAKRAGVTYLEEGTHQFTLQNGANLRVCTSTMAQNSSHS</sequence>